<evidence type="ECO:0008006" key="3">
    <source>
        <dbReference type="Google" id="ProtNLM"/>
    </source>
</evidence>
<dbReference type="SUPFAM" id="SSF141371">
    <property type="entry name" value="PilZ domain-like"/>
    <property type="match status" value="1"/>
</dbReference>
<protein>
    <recommendedName>
        <fullName evidence="3">PilZ domain-containing protein</fullName>
    </recommendedName>
</protein>
<name>A0A9Y2B8Z8_9SPHN</name>
<dbReference type="AlphaFoldDB" id="A0A9Y2B8Z8"/>
<dbReference type="KEGG" id="arue:QQX03_09805"/>
<accession>A0A9Y2B8Z8</accession>
<sequence length="103" mass="11682">MPAHLTFVGRRSSCLIENISQTGAQLVVDGAPRRGEEDQLKCEDLLAFFRTVWSAGNLVGVEFDETIPLQTLLNLRRINDAYSDFQRMEARSTARRWVAGELR</sequence>
<proteinExistence type="predicted"/>
<reference evidence="1 2" key="1">
    <citation type="submission" date="2023-06" db="EMBL/GenBank/DDBJ databases">
        <title>Altererythrobacter rubellus NBRC 112769 genome.</title>
        <authorList>
            <person name="Zhang K."/>
        </authorList>
    </citation>
    <scope>NUCLEOTIDE SEQUENCE [LARGE SCALE GENOMIC DNA]</scope>
    <source>
        <strain evidence="1 2">NBRC 112769</strain>
    </source>
</reference>
<keyword evidence="2" id="KW-1185">Reference proteome</keyword>
<dbReference type="Proteomes" id="UP001231445">
    <property type="component" value="Chromosome"/>
</dbReference>
<evidence type="ECO:0000313" key="2">
    <source>
        <dbReference type="Proteomes" id="UP001231445"/>
    </source>
</evidence>
<gene>
    <name evidence="1" type="ORF">QQX03_09805</name>
</gene>
<dbReference type="EMBL" id="CP127221">
    <property type="protein sequence ID" value="WIW95240.1"/>
    <property type="molecule type" value="Genomic_DNA"/>
</dbReference>
<evidence type="ECO:0000313" key="1">
    <source>
        <dbReference type="EMBL" id="WIW95240.1"/>
    </source>
</evidence>
<organism evidence="1 2">
    <name type="scientific">Altererythrobacter rubellus</name>
    <dbReference type="NCBI Taxonomy" id="2173831"/>
    <lineage>
        <taxon>Bacteria</taxon>
        <taxon>Pseudomonadati</taxon>
        <taxon>Pseudomonadota</taxon>
        <taxon>Alphaproteobacteria</taxon>
        <taxon>Sphingomonadales</taxon>
        <taxon>Erythrobacteraceae</taxon>
        <taxon>Altererythrobacter</taxon>
    </lineage>
</organism>